<gene>
    <name evidence="3" type="ORF">V8G54_024341</name>
</gene>
<reference evidence="3 4" key="1">
    <citation type="journal article" date="2023" name="Life. Sci Alliance">
        <title>Evolutionary insights into 3D genome organization and epigenetic landscape of Vigna mungo.</title>
        <authorList>
            <person name="Junaid A."/>
            <person name="Singh B."/>
            <person name="Bhatia S."/>
        </authorList>
    </citation>
    <scope>NUCLEOTIDE SEQUENCE [LARGE SCALE GENOMIC DNA]</scope>
    <source>
        <strain evidence="3">Urdbean</strain>
    </source>
</reference>
<keyword evidence="2" id="KW-0472">Membrane</keyword>
<organism evidence="3 4">
    <name type="scientific">Vigna mungo</name>
    <name type="common">Black gram</name>
    <name type="synonym">Phaseolus mungo</name>
    <dbReference type="NCBI Taxonomy" id="3915"/>
    <lineage>
        <taxon>Eukaryota</taxon>
        <taxon>Viridiplantae</taxon>
        <taxon>Streptophyta</taxon>
        <taxon>Embryophyta</taxon>
        <taxon>Tracheophyta</taxon>
        <taxon>Spermatophyta</taxon>
        <taxon>Magnoliopsida</taxon>
        <taxon>eudicotyledons</taxon>
        <taxon>Gunneridae</taxon>
        <taxon>Pentapetalae</taxon>
        <taxon>rosids</taxon>
        <taxon>fabids</taxon>
        <taxon>Fabales</taxon>
        <taxon>Fabaceae</taxon>
        <taxon>Papilionoideae</taxon>
        <taxon>50 kb inversion clade</taxon>
        <taxon>NPAAA clade</taxon>
        <taxon>indigoferoid/millettioid clade</taxon>
        <taxon>Phaseoleae</taxon>
        <taxon>Vigna</taxon>
    </lineage>
</organism>
<dbReference type="Proteomes" id="UP001374535">
    <property type="component" value="Chromosome 7"/>
</dbReference>
<evidence type="ECO:0000313" key="4">
    <source>
        <dbReference type="Proteomes" id="UP001374535"/>
    </source>
</evidence>
<feature type="region of interest" description="Disordered" evidence="1">
    <location>
        <begin position="31"/>
        <end position="50"/>
    </location>
</feature>
<keyword evidence="2" id="KW-1133">Transmembrane helix</keyword>
<accession>A0AAQ3N6X2</accession>
<name>A0AAQ3N6X2_VIGMU</name>
<dbReference type="EMBL" id="CP144694">
    <property type="protein sequence ID" value="WVZ03535.1"/>
    <property type="molecule type" value="Genomic_DNA"/>
</dbReference>
<evidence type="ECO:0000256" key="2">
    <source>
        <dbReference type="SAM" id="Phobius"/>
    </source>
</evidence>
<keyword evidence="2" id="KW-0812">Transmembrane</keyword>
<evidence type="ECO:0000313" key="3">
    <source>
        <dbReference type="EMBL" id="WVZ03535.1"/>
    </source>
</evidence>
<dbReference type="AlphaFoldDB" id="A0AAQ3N6X2"/>
<evidence type="ECO:0000256" key="1">
    <source>
        <dbReference type="SAM" id="MobiDB-lite"/>
    </source>
</evidence>
<feature type="transmembrane region" description="Helical" evidence="2">
    <location>
        <begin position="55"/>
        <end position="75"/>
    </location>
</feature>
<keyword evidence="4" id="KW-1185">Reference proteome</keyword>
<protein>
    <submittedName>
        <fullName evidence="3">Uncharacterized protein</fullName>
    </submittedName>
</protein>
<proteinExistence type="predicted"/>
<sequence>MGFQENGNGEMGLSAIPLGAKNKYKRMNSELPEDNDDVLMQQQQQEERRSSTRKYVLACAIFASLNNVLLGYGMLENYLFWSVLWTRFDFVAAFSFDYSVYCVGDGF</sequence>